<dbReference type="EMBL" id="JACCBA010000001">
    <property type="protein sequence ID" value="NYD46677.1"/>
    <property type="molecule type" value="Genomic_DNA"/>
</dbReference>
<keyword evidence="1" id="KW-0812">Transmembrane</keyword>
<feature type="transmembrane region" description="Helical" evidence="1">
    <location>
        <begin position="161"/>
        <end position="184"/>
    </location>
</feature>
<feature type="transmembrane region" description="Helical" evidence="1">
    <location>
        <begin position="234"/>
        <end position="254"/>
    </location>
</feature>
<feature type="transmembrane region" description="Helical" evidence="1">
    <location>
        <begin position="83"/>
        <end position="101"/>
    </location>
</feature>
<dbReference type="AlphaFoldDB" id="A0A7Y9EFI0"/>
<keyword evidence="1" id="KW-1133">Transmembrane helix</keyword>
<feature type="transmembrane region" description="Helical" evidence="1">
    <location>
        <begin position="137"/>
        <end position="155"/>
    </location>
</feature>
<proteinExistence type="predicted"/>
<feature type="transmembrane region" description="Helical" evidence="1">
    <location>
        <begin position="43"/>
        <end position="62"/>
    </location>
</feature>
<dbReference type="RefSeq" id="WP_179843895.1">
    <property type="nucleotide sequence ID" value="NZ_JACCBA010000001.1"/>
</dbReference>
<feature type="transmembrane region" description="Helical" evidence="1">
    <location>
        <begin position="205"/>
        <end position="228"/>
    </location>
</feature>
<dbReference type="Proteomes" id="UP000529783">
    <property type="component" value="Unassembled WGS sequence"/>
</dbReference>
<protein>
    <submittedName>
        <fullName evidence="2">Inner membrane transporter RhtA</fullName>
    </submittedName>
</protein>
<organism evidence="2 3">
    <name type="scientific">Actinomadura luteofluorescens</name>
    <dbReference type="NCBI Taxonomy" id="46163"/>
    <lineage>
        <taxon>Bacteria</taxon>
        <taxon>Bacillati</taxon>
        <taxon>Actinomycetota</taxon>
        <taxon>Actinomycetes</taxon>
        <taxon>Streptosporangiales</taxon>
        <taxon>Thermomonosporaceae</taxon>
        <taxon>Actinomadura</taxon>
    </lineage>
</organism>
<accession>A0A7Y9EFI0</accession>
<keyword evidence="3" id="KW-1185">Reference proteome</keyword>
<sequence>MASIIGRLGRVPGVGLVVTVIVFYALMGGDAVSGLVIGEASPLVVAVMAGVFGTTPLVLLAERAALLRRGRRKLLRELGAGPLINRMAVSNTFVIPLTLLSLQRLEAFGTVIALMWLGPLAVAILKMAFGTPRRLSGLLWLPLAAPGMLILTRVWEGRADALGVLFAAGAAVCYGNFLYTYGGLGKALGKRVDVAIAESMMRSTAALTALSAIVLTTLAAFGTTVPGITPGSDWLTWRVVGFTCLSGLLTGFVAQVGQNLIFGRGLIKEATFAVLTAVEPTVALSLDWAVLGHTPTGLDLVGAVLVTLAGAGCYYQLEVGGKPPAWLVTWSRNRAAAMRAAARRRDRGGKGDLSA</sequence>
<reference evidence="2 3" key="1">
    <citation type="submission" date="2020-07" db="EMBL/GenBank/DDBJ databases">
        <title>Sequencing the genomes of 1000 actinobacteria strains.</title>
        <authorList>
            <person name="Klenk H.-P."/>
        </authorList>
    </citation>
    <scope>NUCLEOTIDE SEQUENCE [LARGE SCALE GENOMIC DNA]</scope>
    <source>
        <strain evidence="2 3">DSM 40398</strain>
    </source>
</reference>
<evidence type="ECO:0000313" key="3">
    <source>
        <dbReference type="Proteomes" id="UP000529783"/>
    </source>
</evidence>
<evidence type="ECO:0000256" key="1">
    <source>
        <dbReference type="SAM" id="Phobius"/>
    </source>
</evidence>
<evidence type="ECO:0000313" key="2">
    <source>
        <dbReference type="EMBL" id="NYD46677.1"/>
    </source>
</evidence>
<name>A0A7Y9EFI0_9ACTN</name>
<gene>
    <name evidence="2" type="ORF">BJY14_002660</name>
</gene>
<keyword evidence="1" id="KW-0472">Membrane</keyword>
<comment type="caution">
    <text evidence="2">The sequence shown here is derived from an EMBL/GenBank/DDBJ whole genome shotgun (WGS) entry which is preliminary data.</text>
</comment>
<feature type="transmembrane region" description="Helical" evidence="1">
    <location>
        <begin position="12"/>
        <end position="37"/>
    </location>
</feature>
<feature type="transmembrane region" description="Helical" evidence="1">
    <location>
        <begin position="107"/>
        <end position="125"/>
    </location>
</feature>